<reference evidence="1 2" key="1">
    <citation type="submission" date="2020-08" db="EMBL/GenBank/DDBJ databases">
        <title>Genome public.</title>
        <authorList>
            <person name="Liu C."/>
            <person name="Sun Q."/>
        </authorList>
    </citation>
    <scope>NUCLEOTIDE SEQUENCE [LARGE SCALE GENOMIC DNA]</scope>
    <source>
        <strain evidence="1 2">BX1</strain>
    </source>
</reference>
<dbReference type="Proteomes" id="UP000658131">
    <property type="component" value="Unassembled WGS sequence"/>
</dbReference>
<dbReference type="EMBL" id="JACRTB010000065">
    <property type="protein sequence ID" value="MBC8577877.1"/>
    <property type="molecule type" value="Genomic_DNA"/>
</dbReference>
<sequence length="96" mass="10088">MSKLAIIALDEGSMTAGTVCNIIEIASDTAIGITLPLEQLSWDCGQYPVAIGDRWEDGVFSRDGGPLVPVPTDAEKIAELEAQMAALLGVETEVQA</sequence>
<organism evidence="1 2">
    <name type="scientific">Yanshouia hominis</name>
    <dbReference type="NCBI Taxonomy" id="2763673"/>
    <lineage>
        <taxon>Bacteria</taxon>
        <taxon>Bacillati</taxon>
        <taxon>Bacillota</taxon>
        <taxon>Clostridia</taxon>
        <taxon>Eubacteriales</taxon>
        <taxon>Oscillospiraceae</taxon>
        <taxon>Yanshouia</taxon>
    </lineage>
</organism>
<name>A0ABR7NN81_9FIRM</name>
<comment type="caution">
    <text evidence="1">The sequence shown here is derived from an EMBL/GenBank/DDBJ whole genome shotgun (WGS) entry which is preliminary data.</text>
</comment>
<protein>
    <submittedName>
        <fullName evidence="1">Uncharacterized protein</fullName>
    </submittedName>
</protein>
<dbReference type="RefSeq" id="WP_262401206.1">
    <property type="nucleotide sequence ID" value="NZ_JACRTB010000065.1"/>
</dbReference>
<evidence type="ECO:0000313" key="1">
    <source>
        <dbReference type="EMBL" id="MBC8577877.1"/>
    </source>
</evidence>
<accession>A0ABR7NN81</accession>
<keyword evidence="2" id="KW-1185">Reference proteome</keyword>
<proteinExistence type="predicted"/>
<evidence type="ECO:0000313" key="2">
    <source>
        <dbReference type="Proteomes" id="UP000658131"/>
    </source>
</evidence>
<gene>
    <name evidence="1" type="ORF">H8717_15975</name>
</gene>